<accession>A0A375YXL7</accession>
<evidence type="ECO:0000313" key="1">
    <source>
        <dbReference type="EMBL" id="SRX93572.1"/>
    </source>
</evidence>
<gene>
    <name evidence="1" type="ORF">MSP7336_01811</name>
</gene>
<organism evidence="1 2">
    <name type="scientific">Mycobacterium shimoidei</name>
    <dbReference type="NCBI Taxonomy" id="29313"/>
    <lineage>
        <taxon>Bacteria</taxon>
        <taxon>Bacillati</taxon>
        <taxon>Actinomycetota</taxon>
        <taxon>Actinomycetes</taxon>
        <taxon>Mycobacteriales</taxon>
        <taxon>Mycobacteriaceae</taxon>
        <taxon>Mycobacterium</taxon>
    </lineage>
</organism>
<sequence>MQRQCAVCGKPFEARRPQARFCGATCRKRHSRNPSAAAPADAPAVVAPMTNRKPVGDLVEATRAELERLGRLDTVAGQQALRLADEMYRFQTAGGLAAISKELSRVLAEIRQTVNVVDDPIDELKARRDAKRRAAG</sequence>
<keyword evidence="2" id="KW-1185">Reference proteome</keyword>
<proteinExistence type="predicted"/>
<name>A0A375YXL7_MYCSH</name>
<reference evidence="1 2" key="1">
    <citation type="submission" date="2018-05" db="EMBL/GenBank/DDBJ databases">
        <authorList>
            <consortium name="IHU Genomes"/>
        </authorList>
    </citation>
    <scope>NUCLEOTIDE SEQUENCE [LARGE SCALE GENOMIC DNA]</scope>
    <source>
        <strain evidence="1 2">P7336</strain>
    </source>
</reference>
<dbReference type="EMBL" id="UEGW01000001">
    <property type="protein sequence ID" value="SRX93572.1"/>
    <property type="molecule type" value="Genomic_DNA"/>
</dbReference>
<protein>
    <submittedName>
        <fullName evidence="1">Uncharacterized protein</fullName>
    </submittedName>
</protein>
<evidence type="ECO:0000313" key="2">
    <source>
        <dbReference type="Proteomes" id="UP000252015"/>
    </source>
</evidence>
<dbReference type="AlphaFoldDB" id="A0A375YXL7"/>
<dbReference type="Proteomes" id="UP000252015">
    <property type="component" value="Unassembled WGS sequence"/>
</dbReference>